<gene>
    <name evidence="2" type="ORF">cyc_02533</name>
</gene>
<keyword evidence="3" id="KW-1185">Reference proteome</keyword>
<dbReference type="VEuPathDB" id="ToxoDB:cyc_02533"/>
<name>A0A1D3CVC6_9EIME</name>
<evidence type="ECO:0000256" key="1">
    <source>
        <dbReference type="SAM" id="MobiDB-lite"/>
    </source>
</evidence>
<dbReference type="Proteomes" id="UP000095192">
    <property type="component" value="Unassembled WGS sequence"/>
</dbReference>
<dbReference type="AlphaFoldDB" id="A0A1D3CVC6"/>
<evidence type="ECO:0000313" key="2">
    <source>
        <dbReference type="EMBL" id="OEH75157.1"/>
    </source>
</evidence>
<evidence type="ECO:0000313" key="3">
    <source>
        <dbReference type="Proteomes" id="UP000095192"/>
    </source>
</evidence>
<organism evidence="2 3">
    <name type="scientific">Cyclospora cayetanensis</name>
    <dbReference type="NCBI Taxonomy" id="88456"/>
    <lineage>
        <taxon>Eukaryota</taxon>
        <taxon>Sar</taxon>
        <taxon>Alveolata</taxon>
        <taxon>Apicomplexa</taxon>
        <taxon>Conoidasida</taxon>
        <taxon>Coccidia</taxon>
        <taxon>Eucoccidiorida</taxon>
        <taxon>Eimeriorina</taxon>
        <taxon>Eimeriidae</taxon>
        <taxon>Cyclospora</taxon>
    </lineage>
</organism>
<reference evidence="2 3" key="1">
    <citation type="journal article" date="2016" name="BMC Genomics">
        <title>Comparative genomics reveals Cyclospora cayetanensis possesses coccidia-like metabolism and invasion components but unique surface antigens.</title>
        <authorList>
            <person name="Liu S."/>
            <person name="Wang L."/>
            <person name="Zheng H."/>
            <person name="Xu Z."/>
            <person name="Roellig D.M."/>
            <person name="Li N."/>
            <person name="Frace M.A."/>
            <person name="Tang K."/>
            <person name="Arrowood M.J."/>
            <person name="Moss D.M."/>
            <person name="Zhang L."/>
            <person name="Feng Y."/>
            <person name="Xiao L."/>
        </authorList>
    </citation>
    <scope>NUCLEOTIDE SEQUENCE [LARGE SCALE GENOMIC DNA]</scope>
    <source>
        <strain evidence="2 3">CHN_HEN01</strain>
    </source>
</reference>
<protein>
    <submittedName>
        <fullName evidence="2">Uncharacterized protein</fullName>
    </submittedName>
</protein>
<dbReference type="EMBL" id="JROU02001807">
    <property type="protein sequence ID" value="OEH75157.1"/>
    <property type="molecule type" value="Genomic_DNA"/>
</dbReference>
<proteinExistence type="predicted"/>
<dbReference type="VEuPathDB" id="ToxoDB:LOC34623456"/>
<sequence>MHSSPLSPSSERDARTSEPCHEHAAPMSSHSFELSDPASGAPATPEGGEAAEGNGDDLQCSAYKNPRRTTPSPPSEAHTKVAGDAAFIPEDSILVFFPDDLNASGCALRCERKQQATRYQKESKVTFYGPLNEPPTVIRELEASAANAEAGEGLSCLPRQMENFLDCSNSCPHAESRAQHQIEQKALPDRKHPQTNLQLIGKHLMLQLLQHL</sequence>
<feature type="compositionally biased region" description="Basic and acidic residues" evidence="1">
    <location>
        <begin position="10"/>
        <end position="24"/>
    </location>
</feature>
<dbReference type="InParanoid" id="A0A1D3CVC6"/>
<accession>A0A1D3CVC6</accession>
<comment type="caution">
    <text evidence="2">The sequence shown here is derived from an EMBL/GenBank/DDBJ whole genome shotgun (WGS) entry which is preliminary data.</text>
</comment>
<feature type="compositionally biased region" description="Low complexity" evidence="1">
    <location>
        <begin position="37"/>
        <end position="53"/>
    </location>
</feature>
<feature type="region of interest" description="Disordered" evidence="1">
    <location>
        <begin position="1"/>
        <end position="79"/>
    </location>
</feature>